<evidence type="ECO:0000259" key="1">
    <source>
        <dbReference type="Pfam" id="PF12680"/>
    </source>
</evidence>
<organism evidence="2 3">
    <name type="scientific">Prochlorococcus marinus (strain MIT 9515)</name>
    <dbReference type="NCBI Taxonomy" id="167542"/>
    <lineage>
        <taxon>Bacteria</taxon>
        <taxon>Bacillati</taxon>
        <taxon>Cyanobacteriota</taxon>
        <taxon>Cyanophyceae</taxon>
        <taxon>Synechococcales</taxon>
        <taxon>Prochlorococcaceae</taxon>
        <taxon>Prochlorococcus</taxon>
    </lineage>
</organism>
<dbReference type="HOGENOM" id="CLU_1767120_0_0_3"/>
<dbReference type="InterPro" id="IPR032710">
    <property type="entry name" value="NTF2-like_dom_sf"/>
</dbReference>
<dbReference type="Pfam" id="PF12680">
    <property type="entry name" value="SnoaL_2"/>
    <property type="match status" value="1"/>
</dbReference>
<dbReference type="SUPFAM" id="SSF54427">
    <property type="entry name" value="NTF2-like"/>
    <property type="match status" value="1"/>
</dbReference>
<protein>
    <submittedName>
        <fullName evidence="2">Possible transcription regulator</fullName>
    </submittedName>
</protein>
<dbReference type="Proteomes" id="UP000001589">
    <property type="component" value="Chromosome"/>
</dbReference>
<evidence type="ECO:0000313" key="3">
    <source>
        <dbReference type="Proteomes" id="UP000001589"/>
    </source>
</evidence>
<accession>A2BZ26</accession>
<feature type="domain" description="SnoaL-like" evidence="1">
    <location>
        <begin position="26"/>
        <end position="113"/>
    </location>
</feature>
<name>A2BZ26_PROM5</name>
<evidence type="ECO:0000313" key="2">
    <source>
        <dbReference type="EMBL" id="ABM73037.1"/>
    </source>
</evidence>
<dbReference type="eggNOG" id="COG4308">
    <property type="taxonomic scope" value="Bacteria"/>
</dbReference>
<dbReference type="Gene3D" id="3.10.450.50">
    <property type="match status" value="1"/>
</dbReference>
<dbReference type="EMBL" id="CP000552">
    <property type="protein sequence ID" value="ABM73037.1"/>
    <property type="molecule type" value="Genomic_DNA"/>
</dbReference>
<reference evidence="2 3" key="1">
    <citation type="journal article" date="2007" name="PLoS Genet.">
        <title>Patterns and implications of gene gain and loss in the evolution of Prochlorococcus.</title>
        <authorList>
            <person name="Kettler G.C."/>
            <person name="Martiny A.C."/>
            <person name="Huang K."/>
            <person name="Zucker J."/>
            <person name="Coleman M.L."/>
            <person name="Rodrigue S."/>
            <person name="Chen F."/>
            <person name="Lapidus A."/>
            <person name="Ferriera S."/>
            <person name="Johnson J."/>
            <person name="Steglich C."/>
            <person name="Church G.M."/>
            <person name="Richardson P."/>
            <person name="Chisholm S.W."/>
        </authorList>
    </citation>
    <scope>NUCLEOTIDE SEQUENCE [LARGE SCALE GENOMIC DNA]</scope>
    <source>
        <strain evidence="2 3">MIT 9515</strain>
    </source>
</reference>
<dbReference type="GeneID" id="60200981"/>
<dbReference type="InterPro" id="IPR037401">
    <property type="entry name" value="SnoaL-like"/>
</dbReference>
<gene>
    <name evidence="2" type="ordered locus">P9515_18301</name>
</gene>
<sequence length="143" mass="16574">MTKTISIEELKALFNKPYGQDAPSKQKWAEFYNDDITFIDPTQETRGLDAYIAAQEKLIKRCDDIFLETHAISINEDCGFIEWTMGLKIMGKEFIYPGITRLIFSKNGLIKEHRDYFDFCGPTFGPLPVLGPFIRWLYSKFIS</sequence>
<dbReference type="AlphaFoldDB" id="A2BZ26"/>
<dbReference type="STRING" id="167542.P9515_18301"/>
<dbReference type="OrthoDB" id="1115105at2"/>
<dbReference type="KEGG" id="pmc:P9515_18301"/>
<dbReference type="RefSeq" id="WP_011821122.1">
    <property type="nucleotide sequence ID" value="NC_008817.1"/>
</dbReference>
<proteinExistence type="predicted"/>